<reference evidence="2 3" key="1">
    <citation type="submission" date="2013-02" db="EMBL/GenBank/DDBJ databases">
        <title>The Genome Sequence of Acinetobacter johnsonii ANC 3681.</title>
        <authorList>
            <consortium name="The Broad Institute Genome Sequencing Platform"/>
            <consortium name="The Broad Institute Genome Sequencing Center for Infectious Disease"/>
            <person name="Cerqueira G."/>
            <person name="Feldgarden M."/>
            <person name="Courvalin P."/>
            <person name="Perichon B."/>
            <person name="Grillot-Courvalin C."/>
            <person name="Clermont D."/>
            <person name="Rocha E."/>
            <person name="Yoon E.-J."/>
            <person name="Nemec A."/>
            <person name="Walker B."/>
            <person name="Young S.K."/>
            <person name="Zeng Q."/>
            <person name="Gargeya S."/>
            <person name="Fitzgerald M."/>
            <person name="Haas B."/>
            <person name="Abouelleil A."/>
            <person name="Alvarado L."/>
            <person name="Arachchi H.M."/>
            <person name="Berlin A.M."/>
            <person name="Chapman S.B."/>
            <person name="Dewar J."/>
            <person name="Goldberg J."/>
            <person name="Griggs A."/>
            <person name="Gujja S."/>
            <person name="Hansen M."/>
            <person name="Howarth C."/>
            <person name="Imamovic A."/>
            <person name="Larimer J."/>
            <person name="McCowan C."/>
            <person name="Murphy C."/>
            <person name="Neiman D."/>
            <person name="Pearson M."/>
            <person name="Priest M."/>
            <person name="Roberts A."/>
            <person name="Saif S."/>
            <person name="Shea T."/>
            <person name="Sisk P."/>
            <person name="Sykes S."/>
            <person name="Wortman J."/>
            <person name="Nusbaum C."/>
            <person name="Birren B."/>
        </authorList>
    </citation>
    <scope>NUCLEOTIDE SEQUENCE [LARGE SCALE GENOMIC DNA]</scope>
    <source>
        <strain evidence="2 3">ANC 3681</strain>
    </source>
</reference>
<protein>
    <submittedName>
        <fullName evidence="2">Uncharacterized protein</fullName>
    </submittedName>
</protein>
<organism evidence="2 3">
    <name type="scientific">Acinetobacter johnsonii ANC 3681</name>
    <dbReference type="NCBI Taxonomy" id="1217662"/>
    <lineage>
        <taxon>Bacteria</taxon>
        <taxon>Pseudomonadati</taxon>
        <taxon>Pseudomonadota</taxon>
        <taxon>Gammaproteobacteria</taxon>
        <taxon>Moraxellales</taxon>
        <taxon>Moraxellaceae</taxon>
        <taxon>Acinetobacter</taxon>
    </lineage>
</organism>
<dbReference type="Proteomes" id="UP000018444">
    <property type="component" value="Unassembled WGS sequence"/>
</dbReference>
<name>N9CVQ0_ACIJO</name>
<evidence type="ECO:0000256" key="1">
    <source>
        <dbReference type="SAM" id="Phobius"/>
    </source>
</evidence>
<feature type="transmembrane region" description="Helical" evidence="1">
    <location>
        <begin position="35"/>
        <end position="59"/>
    </location>
</feature>
<dbReference type="PATRIC" id="fig|1217662.4.peg.1915"/>
<dbReference type="EMBL" id="APPZ01000007">
    <property type="protein sequence ID" value="ENV72505.1"/>
    <property type="molecule type" value="Genomic_DNA"/>
</dbReference>
<keyword evidence="1" id="KW-1133">Transmembrane helix</keyword>
<dbReference type="HOGENOM" id="CLU_089870_1_0_6"/>
<sequence>MNKKSLIFGILVTAIWFIGIYGFTKSNGYSLPIELNALGDFLAGIFAPVAFFWLILGYVQQGKQLDQNTKVLEQQEKALQLQIDEMRSGIRQQGELTRLQLEQLRMTNNASNPYLELSSQEMKIHEVRDLLSNKMEMLGSLEFNVCSKVNEFRFVLLMTTDNTIYQRIVKIGVDDVVKFTLRLDCLNDSLINDFLKKKIDDTSIQFKIRFQNIYGLETENIYSYRMFRHSTGEIQVLKPRLRDSLMKSTVL</sequence>
<proteinExistence type="predicted"/>
<comment type="caution">
    <text evidence="2">The sequence shown here is derived from an EMBL/GenBank/DDBJ whole genome shotgun (WGS) entry which is preliminary data.</text>
</comment>
<evidence type="ECO:0000313" key="3">
    <source>
        <dbReference type="Proteomes" id="UP000018444"/>
    </source>
</evidence>
<evidence type="ECO:0000313" key="2">
    <source>
        <dbReference type="EMBL" id="ENV72505.1"/>
    </source>
</evidence>
<keyword evidence="1" id="KW-0472">Membrane</keyword>
<keyword evidence="1" id="KW-0812">Transmembrane</keyword>
<dbReference type="GeneID" id="64872056"/>
<accession>N9CVQ0</accession>
<dbReference type="AlphaFoldDB" id="N9CVQ0"/>
<dbReference type="RefSeq" id="WP_004981763.1">
    <property type="nucleotide sequence ID" value="NZ_KB849705.1"/>
</dbReference>
<feature type="transmembrane region" description="Helical" evidence="1">
    <location>
        <begin position="6"/>
        <end position="23"/>
    </location>
</feature>
<gene>
    <name evidence="2" type="ORF">F946_01980</name>
</gene>